<feature type="region of interest" description="Disordered" evidence="1">
    <location>
        <begin position="132"/>
        <end position="151"/>
    </location>
</feature>
<sequence length="151" mass="15115">MSLKHVTTALAAAGAALILYVGLSYLFAPQATAPDFGVPTWPRQEGTAFLAVKGVRDVATGLVILALLLTGHRRALGWAMAAIAFVPVGDMVIVLNSGGPAGTAYGVHGATALAVAVTAALLLRERPARPACLPADTAPPAGTAPSPVPSA</sequence>
<protein>
    <submittedName>
        <fullName evidence="3">Uncharacterized protein</fullName>
    </submittedName>
</protein>
<organism evidence="3 4">
    <name type="scientific">Streptomyces lavendulae subsp. lavendulae</name>
    <dbReference type="NCBI Taxonomy" id="58340"/>
    <lineage>
        <taxon>Bacteria</taxon>
        <taxon>Bacillati</taxon>
        <taxon>Actinomycetota</taxon>
        <taxon>Actinomycetes</taxon>
        <taxon>Kitasatosporales</taxon>
        <taxon>Streptomycetaceae</taxon>
        <taxon>Streptomyces</taxon>
    </lineage>
</organism>
<dbReference type="AlphaFoldDB" id="A0A2K8PBA2"/>
<dbReference type="InterPro" id="IPR025363">
    <property type="entry name" value="DUF4267"/>
</dbReference>
<feature type="transmembrane region" description="Helical" evidence="2">
    <location>
        <begin position="48"/>
        <end position="69"/>
    </location>
</feature>
<evidence type="ECO:0000256" key="2">
    <source>
        <dbReference type="SAM" id="Phobius"/>
    </source>
</evidence>
<evidence type="ECO:0000313" key="3">
    <source>
        <dbReference type="EMBL" id="ATZ24017.1"/>
    </source>
</evidence>
<name>A0A2K8PBA2_STRLA</name>
<dbReference type="RefSeq" id="WP_030239637.1">
    <property type="nucleotide sequence ID" value="NZ_CP024985.1"/>
</dbReference>
<dbReference type="Pfam" id="PF14087">
    <property type="entry name" value="DUF4267"/>
    <property type="match status" value="1"/>
</dbReference>
<feature type="compositionally biased region" description="Low complexity" evidence="1">
    <location>
        <begin position="134"/>
        <end position="145"/>
    </location>
</feature>
<feature type="transmembrane region" description="Helical" evidence="2">
    <location>
        <begin position="102"/>
        <end position="123"/>
    </location>
</feature>
<dbReference type="EMBL" id="CP024985">
    <property type="protein sequence ID" value="ATZ24017.1"/>
    <property type="molecule type" value="Genomic_DNA"/>
</dbReference>
<dbReference type="Proteomes" id="UP000231791">
    <property type="component" value="Chromosome"/>
</dbReference>
<feature type="transmembrane region" description="Helical" evidence="2">
    <location>
        <begin position="7"/>
        <end position="28"/>
    </location>
</feature>
<gene>
    <name evidence="3" type="ORF">SLAV_10745</name>
</gene>
<accession>A0A2K8PBA2</accession>
<dbReference type="KEGG" id="slx:SLAV_10745"/>
<dbReference type="GeneID" id="49383210"/>
<reference evidence="3 4" key="1">
    <citation type="submission" date="2017-11" db="EMBL/GenBank/DDBJ databases">
        <title>Complete genome sequence of Streptomyces lavendulae subsp. lavendulae CCM 3239 (formerly 'Streptomyces aureofaciens CCM 3239'), the producer of the angucycline-type antibiotic auricin.</title>
        <authorList>
            <person name="Busche T."/>
            <person name="Novakova R."/>
            <person name="Al'Dilaimi A."/>
            <person name="Homerova D."/>
            <person name="Feckova L."/>
            <person name="Rezuchova B."/>
            <person name="Mingyar E."/>
            <person name="Csolleiova D."/>
            <person name="Bekeova C."/>
            <person name="Winkler A."/>
            <person name="Sevcikova B."/>
            <person name="Kalinowski J."/>
            <person name="Kormanec J."/>
            <person name="Ruckert C."/>
        </authorList>
    </citation>
    <scope>NUCLEOTIDE SEQUENCE [LARGE SCALE GENOMIC DNA]</scope>
    <source>
        <strain evidence="3 4">CCM 3239</strain>
    </source>
</reference>
<evidence type="ECO:0000256" key="1">
    <source>
        <dbReference type="SAM" id="MobiDB-lite"/>
    </source>
</evidence>
<keyword evidence="2" id="KW-1133">Transmembrane helix</keyword>
<keyword evidence="2" id="KW-0472">Membrane</keyword>
<proteinExistence type="predicted"/>
<keyword evidence="2" id="KW-0812">Transmembrane</keyword>
<keyword evidence="4" id="KW-1185">Reference proteome</keyword>
<feature type="transmembrane region" description="Helical" evidence="2">
    <location>
        <begin position="76"/>
        <end position="96"/>
    </location>
</feature>
<evidence type="ECO:0000313" key="4">
    <source>
        <dbReference type="Proteomes" id="UP000231791"/>
    </source>
</evidence>